<dbReference type="InterPro" id="IPR016900">
    <property type="entry name" value="Alg10"/>
</dbReference>
<dbReference type="OrthoDB" id="4769at2759"/>
<evidence type="ECO:0000256" key="1">
    <source>
        <dbReference type="ARBA" id="ARBA00004477"/>
    </source>
</evidence>
<reference evidence="18" key="1">
    <citation type="journal article" date="2020" name="Stud. Mycol.">
        <title>101 Dothideomycetes genomes: a test case for predicting lifestyles and emergence of pathogens.</title>
        <authorList>
            <person name="Haridas S."/>
            <person name="Albert R."/>
            <person name="Binder M."/>
            <person name="Bloem J."/>
            <person name="Labutti K."/>
            <person name="Salamov A."/>
            <person name="Andreopoulos B."/>
            <person name="Baker S."/>
            <person name="Barry K."/>
            <person name="Bills G."/>
            <person name="Bluhm B."/>
            <person name="Cannon C."/>
            <person name="Castanera R."/>
            <person name="Culley D."/>
            <person name="Daum C."/>
            <person name="Ezra D."/>
            <person name="Gonzalez J."/>
            <person name="Henrissat B."/>
            <person name="Kuo A."/>
            <person name="Liang C."/>
            <person name="Lipzen A."/>
            <person name="Lutzoni F."/>
            <person name="Magnuson J."/>
            <person name="Mondo S."/>
            <person name="Nolan M."/>
            <person name="Ohm R."/>
            <person name="Pangilinan J."/>
            <person name="Park H.-J."/>
            <person name="Ramirez L."/>
            <person name="Alfaro M."/>
            <person name="Sun H."/>
            <person name="Tritt A."/>
            <person name="Yoshinaga Y."/>
            <person name="Zwiers L.-H."/>
            <person name="Turgeon B."/>
            <person name="Goodwin S."/>
            <person name="Spatafora J."/>
            <person name="Crous P."/>
            <person name="Grigoriev I."/>
        </authorList>
    </citation>
    <scope>NUCLEOTIDE SEQUENCE</scope>
    <source>
        <strain evidence="18">CBS 109.77</strain>
    </source>
</reference>
<evidence type="ECO:0000256" key="7">
    <source>
        <dbReference type="ARBA" id="ARBA00022679"/>
    </source>
</evidence>
<dbReference type="UniPathway" id="UPA00378"/>
<feature type="transmembrane region" description="Helical" evidence="15">
    <location>
        <begin position="415"/>
        <end position="440"/>
    </location>
</feature>
<comment type="function">
    <text evidence="13">Dol-P-Glc:Glc(2)Man(9)GlcNAc(2)-PP-Dol alpha-1,2-glucosyltransferase that operates in the biosynthetic pathway of dolichol-linked oligosaccharides, the glycan precursors employed in protein asparagine (N)-glycosylation. The assembly of dolichol-linked oligosaccharides begins on the cytosolic side of the endoplasmic reticulum membrane and finishes in its lumen. The sequential addition of sugars to dolichol pyrophosphate produces dolichol-linked oligosaccharides containing fourteen sugars, including two GlcNAcs, nine mannoses and three glucoses. Once assembled, the oligosaccharide is transferred from the lipid to nascent proteins by oligosaccharyltransferases. In the lumen of the endoplasmic reticulum, adds the third and last glucose residue from dolichyl phosphate glucose (Dol-P-Glc) onto the lipid-linked oligosaccharide intermediate Glc(2)Man(9)GlcNAc(2)-PP-Dol to produce Glc(3)Man(9)GlcNAc(2)-PP-Dol.</text>
</comment>
<dbReference type="PANTHER" id="PTHR12989">
    <property type="entry name" value="ALPHA-1,2-GLUCOSYLTRANSFERASE ALG10"/>
    <property type="match status" value="1"/>
</dbReference>
<dbReference type="PROSITE" id="PS00028">
    <property type="entry name" value="ZINC_FINGER_C2H2_1"/>
    <property type="match status" value="1"/>
</dbReference>
<evidence type="ECO:0000256" key="15">
    <source>
        <dbReference type="SAM" id="Phobius"/>
    </source>
</evidence>
<evidence type="ECO:0000256" key="9">
    <source>
        <dbReference type="ARBA" id="ARBA00022824"/>
    </source>
</evidence>
<organism evidence="18 19">
    <name type="scientific">Melanomma pulvis-pyrius CBS 109.77</name>
    <dbReference type="NCBI Taxonomy" id="1314802"/>
    <lineage>
        <taxon>Eukaryota</taxon>
        <taxon>Fungi</taxon>
        <taxon>Dikarya</taxon>
        <taxon>Ascomycota</taxon>
        <taxon>Pezizomycotina</taxon>
        <taxon>Dothideomycetes</taxon>
        <taxon>Pleosporomycetidae</taxon>
        <taxon>Pleosporales</taxon>
        <taxon>Melanommataceae</taxon>
        <taxon>Melanomma</taxon>
    </lineage>
</organism>
<evidence type="ECO:0000256" key="11">
    <source>
        <dbReference type="ARBA" id="ARBA00023136"/>
    </source>
</evidence>
<accession>A0A6A6XRL5</accession>
<evidence type="ECO:0000259" key="17">
    <source>
        <dbReference type="PROSITE" id="PS00028"/>
    </source>
</evidence>
<evidence type="ECO:0000256" key="8">
    <source>
        <dbReference type="ARBA" id="ARBA00022692"/>
    </source>
</evidence>
<feature type="transmembrane region" description="Helical" evidence="15">
    <location>
        <begin position="366"/>
        <end position="385"/>
    </location>
</feature>
<proteinExistence type="inferred from homology"/>
<keyword evidence="16" id="KW-0732">Signal</keyword>
<dbReference type="Pfam" id="PF04922">
    <property type="entry name" value="DIE2_ALG10"/>
    <property type="match status" value="1"/>
</dbReference>
<evidence type="ECO:0000256" key="12">
    <source>
        <dbReference type="ARBA" id="ARBA00032069"/>
    </source>
</evidence>
<evidence type="ECO:0000256" key="10">
    <source>
        <dbReference type="ARBA" id="ARBA00022989"/>
    </source>
</evidence>
<evidence type="ECO:0000313" key="19">
    <source>
        <dbReference type="Proteomes" id="UP000799757"/>
    </source>
</evidence>
<comment type="subcellular location">
    <subcellularLocation>
        <location evidence="1">Endoplasmic reticulum membrane</location>
        <topology evidence="1">Multi-pass membrane protein</topology>
    </subcellularLocation>
</comment>
<feature type="chain" id="PRO_5025488168" description="Dol-P-Glc:Glc(2)Man(9)GlcNAc(2)-PP-Dol alpha-1,2-glucosyltransferase" evidence="16">
    <location>
        <begin position="17"/>
        <end position="606"/>
    </location>
</feature>
<feature type="transmembrane region" description="Helical" evidence="15">
    <location>
        <begin position="150"/>
        <end position="171"/>
    </location>
</feature>
<protein>
    <recommendedName>
        <fullName evidence="5">Dol-P-Glc:Glc(2)Man(9)GlcNAc(2)-PP-Dol alpha-1,2-glucosyltransferase</fullName>
        <ecNumber evidence="4">2.4.1.256</ecNumber>
    </recommendedName>
    <alternativeName>
        <fullName evidence="12">Asparagine-linked glycosylation protein 10</fullName>
    </alternativeName>
</protein>
<feature type="transmembrane region" description="Helical" evidence="15">
    <location>
        <begin position="569"/>
        <end position="588"/>
    </location>
</feature>
<comment type="similarity">
    <text evidence="3">Belongs to the ALG10 glucosyltransferase family.</text>
</comment>
<dbReference type="AlphaFoldDB" id="A0A6A6XRL5"/>
<sequence>MPSLLHKLSLPLAVLAIASISGTWYKFVSEHVPDPYLDEVFHVPQAQRYCKNDYSWDPKITTPPGLYLLSLFLNLVIRDCGTSSLRLLNAGAICVVCLLAYDTLRTLHRRRSTQKESRTIEVAQLSTATDDQSHLFDAHSALNIALFPPLFFFSSLYYTDVISTLIVLLSYNIFLKSTKGSKGFWEELIFVLVGIVALSFRQTNIFWVAVFPAGLSLIDALKTPRGSFEDELNKFVKKEHEEKWRCMVPGCSKLFRGHQSWRAHVEKHTEWMAKTKKGGALAILKKSWSQDYVYDCSIQDAGLSDCILFSLSFVLAALRKPFSMLKAVIPYLVLLTLFVGFVAWNGGVVLGDKSNHVATVHLPQLLYLWPYIVFFSIPLTMASVLRHVVRLFPESALKAFCQNNLVGSSRTSAPWAISTFVFIVFGLAAVHFNTIVHPFTLADNRHYVFYVFRILRRHPSIKYLAVPFYYICAWMAIQTLGSTSLEEAEVQQDYKTVHPINEEAERQPCQISFIIVWLATTALSVITAPLVEPRYFIVPWIIWRLHVPNIGASLSSNRRIEKGSYDLRLVLETVWLLVVNATIAYNFLYRGFSWPNEPGKIQRFLW</sequence>
<feature type="transmembrane region" description="Helical" evidence="15">
    <location>
        <begin position="328"/>
        <end position="346"/>
    </location>
</feature>
<keyword evidence="9" id="KW-0256">Endoplasmic reticulum</keyword>
<dbReference type="Gene3D" id="3.30.160.60">
    <property type="entry name" value="Classic Zinc Finger"/>
    <property type="match status" value="1"/>
</dbReference>
<feature type="transmembrane region" description="Helical" evidence="15">
    <location>
        <begin position="183"/>
        <end position="199"/>
    </location>
</feature>
<evidence type="ECO:0000256" key="5">
    <source>
        <dbReference type="ARBA" id="ARBA00018512"/>
    </source>
</evidence>
<keyword evidence="6" id="KW-0328">Glycosyltransferase</keyword>
<feature type="signal peptide" evidence="16">
    <location>
        <begin position="1"/>
        <end position="16"/>
    </location>
</feature>
<evidence type="ECO:0000256" key="4">
    <source>
        <dbReference type="ARBA" id="ARBA00011967"/>
    </source>
</evidence>
<keyword evidence="19" id="KW-1185">Reference proteome</keyword>
<dbReference type="EMBL" id="MU001771">
    <property type="protein sequence ID" value="KAF2799070.1"/>
    <property type="molecule type" value="Genomic_DNA"/>
</dbReference>
<dbReference type="GO" id="GO:0005789">
    <property type="term" value="C:endoplasmic reticulum membrane"/>
    <property type="evidence" value="ECO:0007669"/>
    <property type="project" value="UniProtKB-SubCell"/>
</dbReference>
<evidence type="ECO:0000256" key="13">
    <source>
        <dbReference type="ARBA" id="ARBA00044727"/>
    </source>
</evidence>
<evidence type="ECO:0000313" key="18">
    <source>
        <dbReference type="EMBL" id="KAF2799070.1"/>
    </source>
</evidence>
<comment type="catalytic activity">
    <reaction evidence="14">
        <text>an alpha-D-Glc-(1-&gt;3)-alpha-D-Glc-(1-&gt;3)-alpha-D-Man-(1-&gt;2)-alpha-D-Man-(1-&gt;2)-alpha-D-Man-(1-&gt;3)-[alpha-D-Man-(1-&gt;2)-alpha-D-Man-(1-&gt;3)-[alpha-D-Man-(1-&gt;2)-alpha-D-Man-(1-&gt;6)]-alpha-D-Man-(1-&gt;6)]-beta-D-Man-(1-&gt;4)-beta-D-GlcNAc-(1-&gt;4)-alpha-D-GlcNAc-diphospho-di-trans,poly-cis-dolichol + a di-trans,poly-cis-dolichyl beta-D-glucosyl phosphate = a alpha-D-Glc-(1-&gt;2)-alpha-D-Glc-(1-&gt;3)-alpha-D-Glc-(1-&gt;3)-alpha-D-Man-(1-&gt;2)-alpha-D-Man-(1-&gt;2)-alpha-D-Man-(1-&gt;3)-[alpha-D-Man-(1-&gt;2)-alpha-D-Man-(1-&gt;3)-[alpha-D-Man-(1-&gt;2)-alpha-D-Man-(1-&gt;6)]-alpha-D-Man-(1-&gt;6)]-beta-D-Man-(1-&gt;4)-beta-D-GlcNAc-(1-&gt;4)-alpha-D-GlcNAc-diphospho-di-trans,poly-cis-dolichol + a di-trans,poly-cis-dolichyl phosphate + H(+)</text>
        <dbReference type="Rhea" id="RHEA:29543"/>
        <dbReference type="Rhea" id="RHEA-COMP:19498"/>
        <dbReference type="Rhea" id="RHEA-COMP:19502"/>
        <dbReference type="Rhea" id="RHEA-COMP:19512"/>
        <dbReference type="Rhea" id="RHEA-COMP:19522"/>
        <dbReference type="ChEBI" id="CHEBI:15378"/>
        <dbReference type="ChEBI" id="CHEBI:57525"/>
        <dbReference type="ChEBI" id="CHEBI:57683"/>
        <dbReference type="ChEBI" id="CHEBI:132522"/>
        <dbReference type="ChEBI" id="CHEBI:132523"/>
        <dbReference type="EC" id="2.4.1.256"/>
    </reaction>
    <physiologicalReaction direction="left-to-right" evidence="14">
        <dbReference type="Rhea" id="RHEA:29544"/>
    </physiologicalReaction>
</comment>
<evidence type="ECO:0000256" key="6">
    <source>
        <dbReference type="ARBA" id="ARBA00022676"/>
    </source>
</evidence>
<comment type="pathway">
    <text evidence="2">Protein modification; protein glycosylation.</text>
</comment>
<dbReference type="GO" id="GO:0006488">
    <property type="term" value="P:dolichol-linked oligosaccharide biosynthetic process"/>
    <property type="evidence" value="ECO:0007669"/>
    <property type="project" value="InterPro"/>
</dbReference>
<name>A0A6A6XRL5_9PLEO</name>
<dbReference type="InterPro" id="IPR013087">
    <property type="entry name" value="Znf_C2H2_type"/>
</dbReference>
<feature type="domain" description="C2H2-type" evidence="17">
    <location>
        <begin position="246"/>
        <end position="268"/>
    </location>
</feature>
<keyword evidence="10 15" id="KW-1133">Transmembrane helix</keyword>
<dbReference type="PANTHER" id="PTHR12989:SF10">
    <property type="entry name" value="DOL-P-GLC:GLC(2)MAN(9)GLCNAC(2)-PP-DOL ALPHA-1,2-GLUCOSYLTRANSFERASE-RELATED"/>
    <property type="match status" value="1"/>
</dbReference>
<evidence type="ECO:0000256" key="2">
    <source>
        <dbReference type="ARBA" id="ARBA00004922"/>
    </source>
</evidence>
<evidence type="ECO:0000256" key="14">
    <source>
        <dbReference type="ARBA" id="ARBA00048064"/>
    </source>
</evidence>
<dbReference type="GO" id="GO:0106073">
    <property type="term" value="F:dolichyl pyrophosphate Glc2Man9GlcNAc2 alpha-1,2-glucosyltransferase activity"/>
    <property type="evidence" value="ECO:0007669"/>
    <property type="project" value="UniProtKB-EC"/>
</dbReference>
<evidence type="ECO:0000256" key="3">
    <source>
        <dbReference type="ARBA" id="ARBA00010600"/>
    </source>
</evidence>
<keyword evidence="11 15" id="KW-0472">Membrane</keyword>
<keyword evidence="8 15" id="KW-0812">Transmembrane</keyword>
<keyword evidence="7 18" id="KW-0808">Transferase</keyword>
<dbReference type="Proteomes" id="UP000799757">
    <property type="component" value="Unassembled WGS sequence"/>
</dbReference>
<evidence type="ECO:0000256" key="16">
    <source>
        <dbReference type="SAM" id="SignalP"/>
    </source>
</evidence>
<gene>
    <name evidence="18" type="ORF">K505DRAFT_80708</name>
</gene>
<dbReference type="EC" id="2.4.1.256" evidence="4"/>